<keyword evidence="2" id="KW-1185">Reference proteome</keyword>
<dbReference type="Proteomes" id="UP000054485">
    <property type="component" value="Unassembled WGS sequence"/>
</dbReference>
<reference evidence="1 2" key="1">
    <citation type="submission" date="2014-04" db="EMBL/GenBank/DDBJ databases">
        <authorList>
            <consortium name="DOE Joint Genome Institute"/>
            <person name="Kuo A."/>
            <person name="Ruytinx J."/>
            <person name="Rineau F."/>
            <person name="Colpaert J."/>
            <person name="Kohler A."/>
            <person name="Nagy L.G."/>
            <person name="Floudas D."/>
            <person name="Copeland A."/>
            <person name="Barry K.W."/>
            <person name="Cichocki N."/>
            <person name="Veneault-Fourrey C."/>
            <person name="LaButti K."/>
            <person name="Lindquist E.A."/>
            <person name="Lipzen A."/>
            <person name="Lundell T."/>
            <person name="Morin E."/>
            <person name="Murat C."/>
            <person name="Sun H."/>
            <person name="Tunlid A."/>
            <person name="Henrissat B."/>
            <person name="Grigoriev I.V."/>
            <person name="Hibbett D.S."/>
            <person name="Martin F."/>
            <person name="Nordberg H.P."/>
            <person name="Cantor M.N."/>
            <person name="Hua S.X."/>
        </authorList>
    </citation>
    <scope>NUCLEOTIDE SEQUENCE [LARGE SCALE GENOMIC DNA]</scope>
    <source>
        <strain evidence="1 2">UH-Slu-Lm8-n1</strain>
    </source>
</reference>
<name>A0A0D0B7H8_9AGAM</name>
<dbReference type="EMBL" id="KN835167">
    <property type="protein sequence ID" value="KIK45799.1"/>
    <property type="molecule type" value="Genomic_DNA"/>
</dbReference>
<reference evidence="2" key="2">
    <citation type="submission" date="2015-01" db="EMBL/GenBank/DDBJ databases">
        <title>Evolutionary Origins and Diversification of the Mycorrhizal Mutualists.</title>
        <authorList>
            <consortium name="DOE Joint Genome Institute"/>
            <consortium name="Mycorrhizal Genomics Consortium"/>
            <person name="Kohler A."/>
            <person name="Kuo A."/>
            <person name="Nagy L.G."/>
            <person name="Floudas D."/>
            <person name="Copeland A."/>
            <person name="Barry K.W."/>
            <person name="Cichocki N."/>
            <person name="Veneault-Fourrey C."/>
            <person name="LaButti K."/>
            <person name="Lindquist E.A."/>
            <person name="Lipzen A."/>
            <person name="Lundell T."/>
            <person name="Morin E."/>
            <person name="Murat C."/>
            <person name="Riley R."/>
            <person name="Ohm R."/>
            <person name="Sun H."/>
            <person name="Tunlid A."/>
            <person name="Henrissat B."/>
            <person name="Grigoriev I.V."/>
            <person name="Hibbett D.S."/>
            <person name="Martin F."/>
        </authorList>
    </citation>
    <scope>NUCLEOTIDE SEQUENCE [LARGE SCALE GENOMIC DNA]</scope>
    <source>
        <strain evidence="2">UH-Slu-Lm8-n1</strain>
    </source>
</reference>
<evidence type="ECO:0000313" key="2">
    <source>
        <dbReference type="Proteomes" id="UP000054485"/>
    </source>
</evidence>
<evidence type="ECO:0000313" key="1">
    <source>
        <dbReference type="EMBL" id="KIK45799.1"/>
    </source>
</evidence>
<dbReference type="InParanoid" id="A0A0D0B7H8"/>
<dbReference type="AlphaFoldDB" id="A0A0D0B7H8"/>
<accession>A0A0D0B7H8</accession>
<proteinExistence type="predicted"/>
<sequence>MRPGAGKVALACSFRTLPIFAIKLQHDKTVGVPLKWCIDTLSSRSYEGRSNNTGFL</sequence>
<protein>
    <submittedName>
        <fullName evidence="1">Uncharacterized protein</fullName>
    </submittedName>
</protein>
<organism evidence="1 2">
    <name type="scientific">Suillus luteus UH-Slu-Lm8-n1</name>
    <dbReference type="NCBI Taxonomy" id="930992"/>
    <lineage>
        <taxon>Eukaryota</taxon>
        <taxon>Fungi</taxon>
        <taxon>Dikarya</taxon>
        <taxon>Basidiomycota</taxon>
        <taxon>Agaricomycotina</taxon>
        <taxon>Agaricomycetes</taxon>
        <taxon>Agaricomycetidae</taxon>
        <taxon>Boletales</taxon>
        <taxon>Suillineae</taxon>
        <taxon>Suillaceae</taxon>
        <taxon>Suillus</taxon>
    </lineage>
</organism>
<gene>
    <name evidence="1" type="ORF">CY34DRAFT_801101</name>
</gene>
<dbReference type="HOGENOM" id="CLU_3015771_0_0_1"/>